<dbReference type="Proteomes" id="UP000039865">
    <property type="component" value="Unassembled WGS sequence"/>
</dbReference>
<organism evidence="1 2">
    <name type="scientific">Stylonychia lemnae</name>
    <name type="common">Ciliate</name>
    <dbReference type="NCBI Taxonomy" id="5949"/>
    <lineage>
        <taxon>Eukaryota</taxon>
        <taxon>Sar</taxon>
        <taxon>Alveolata</taxon>
        <taxon>Ciliophora</taxon>
        <taxon>Intramacronucleata</taxon>
        <taxon>Spirotrichea</taxon>
        <taxon>Stichotrichia</taxon>
        <taxon>Sporadotrichida</taxon>
        <taxon>Oxytrichidae</taxon>
        <taxon>Stylonychinae</taxon>
        <taxon>Stylonychia</taxon>
    </lineage>
</organism>
<dbReference type="InParanoid" id="A0A078AEC8"/>
<gene>
    <name evidence="1" type="primary">Contig2238.g2403</name>
    <name evidence="1" type="ORF">STYLEM_9187</name>
</gene>
<sequence>MGSKLDNTEEKEINITFFPFTQANSQQKFLSILSVYHQLKRDETWEANSPKQDKWNRYCHGKLSMIFSPALNTHIRSQILFPIIHFNTTKQRETVLCNDWIAQISNKYT</sequence>
<proteinExistence type="predicted"/>
<dbReference type="EMBL" id="CCKQ01008731">
    <property type="protein sequence ID" value="CDW80191.1"/>
    <property type="molecule type" value="Genomic_DNA"/>
</dbReference>
<name>A0A078AEC8_STYLE</name>
<dbReference type="AlphaFoldDB" id="A0A078AEC8"/>
<evidence type="ECO:0000313" key="2">
    <source>
        <dbReference type="Proteomes" id="UP000039865"/>
    </source>
</evidence>
<evidence type="ECO:0000313" key="1">
    <source>
        <dbReference type="EMBL" id="CDW80191.1"/>
    </source>
</evidence>
<accession>A0A078AEC8</accession>
<keyword evidence="2" id="KW-1185">Reference proteome</keyword>
<protein>
    <submittedName>
        <fullName evidence="1">Uncharacterized protein</fullName>
    </submittedName>
</protein>
<reference evidence="1 2" key="1">
    <citation type="submission" date="2014-06" db="EMBL/GenBank/DDBJ databases">
        <authorList>
            <person name="Swart Estienne"/>
        </authorList>
    </citation>
    <scope>NUCLEOTIDE SEQUENCE [LARGE SCALE GENOMIC DNA]</scope>
    <source>
        <strain evidence="1 2">130c</strain>
    </source>
</reference>